<dbReference type="Proteomes" id="UP000609849">
    <property type="component" value="Unassembled WGS sequence"/>
</dbReference>
<organism evidence="1 2">
    <name type="scientific">Romboutsia faecis</name>
    <dbReference type="NCBI Taxonomy" id="2764597"/>
    <lineage>
        <taxon>Bacteria</taxon>
        <taxon>Bacillati</taxon>
        <taxon>Bacillota</taxon>
        <taxon>Clostridia</taxon>
        <taxon>Peptostreptococcales</taxon>
        <taxon>Peptostreptococcaceae</taxon>
        <taxon>Romboutsia</taxon>
    </lineage>
</organism>
<keyword evidence="2" id="KW-1185">Reference proteome</keyword>
<name>A0ABR7JNJ5_9FIRM</name>
<evidence type="ECO:0000313" key="1">
    <source>
        <dbReference type="EMBL" id="MBC5996479.1"/>
    </source>
</evidence>
<dbReference type="EMBL" id="JACRWE010000003">
    <property type="protein sequence ID" value="MBC5996479.1"/>
    <property type="molecule type" value="Genomic_DNA"/>
</dbReference>
<gene>
    <name evidence="1" type="ORF">H8923_06865</name>
</gene>
<comment type="caution">
    <text evidence="1">The sequence shown here is derived from an EMBL/GenBank/DDBJ whole genome shotgun (WGS) entry which is preliminary data.</text>
</comment>
<sequence>MKIAANTGDKIFLKLPIDFVKRLVKNNAIDFLKDQSDIIDSEKLLKIMMNAFDYNIVGEIAYFERNNGDKIRFIID</sequence>
<accession>A0ABR7JNJ5</accession>
<reference evidence="1 2" key="1">
    <citation type="submission" date="2020-08" db="EMBL/GenBank/DDBJ databases">
        <authorList>
            <person name="Liu C."/>
            <person name="Sun Q."/>
        </authorList>
    </citation>
    <scope>NUCLEOTIDE SEQUENCE [LARGE SCALE GENOMIC DNA]</scope>
    <source>
        <strain evidence="1 2">NSJ-18</strain>
    </source>
</reference>
<proteinExistence type="predicted"/>
<evidence type="ECO:0000313" key="2">
    <source>
        <dbReference type="Proteomes" id="UP000609849"/>
    </source>
</evidence>
<protein>
    <submittedName>
        <fullName evidence="1">Uncharacterized protein</fullName>
    </submittedName>
</protein>